<sequence>MARCSYTAEQLSRPGSRAAATRLKLQQDQDKRRQAAVEPTSSVSGTPNTPETTIPSAGTSQTPSDVRGTATVPKRKWVTVPIRRGKKLQPRTKTLATLNTVASLFYAGLVEWPEETDVSLLTGTPIPSVEDTVDLTAETFTKPVEVPQTLAAEKKLLHVRSSKLPSRRPTSQLVTLKQRERATLRKVLADGNLGTGLLLQVESFVERDINDLPAIERALGLRPVITSATGNCPEMAIAQAVADQVMVVQDTIFGEQYRL</sequence>
<feature type="compositionally biased region" description="Polar residues" evidence="1">
    <location>
        <begin position="39"/>
        <end position="64"/>
    </location>
</feature>
<protein>
    <submittedName>
        <fullName evidence="2">Uncharacterized protein</fullName>
    </submittedName>
</protein>
<evidence type="ECO:0000313" key="2">
    <source>
        <dbReference type="EMBL" id="CAK7898627.1"/>
    </source>
</evidence>
<gene>
    <name evidence="2" type="ORF">PM001_LOCUS1694</name>
</gene>
<organism evidence="2 3">
    <name type="scientific">Peronospora matthiolae</name>
    <dbReference type="NCBI Taxonomy" id="2874970"/>
    <lineage>
        <taxon>Eukaryota</taxon>
        <taxon>Sar</taxon>
        <taxon>Stramenopiles</taxon>
        <taxon>Oomycota</taxon>
        <taxon>Peronosporomycetes</taxon>
        <taxon>Peronosporales</taxon>
        <taxon>Peronosporaceae</taxon>
        <taxon>Peronospora</taxon>
    </lineage>
</organism>
<comment type="caution">
    <text evidence="2">The sequence shown here is derived from an EMBL/GenBank/DDBJ whole genome shotgun (WGS) entry which is preliminary data.</text>
</comment>
<accession>A0AAV1T5S6</accession>
<dbReference type="EMBL" id="CAKLBY020000016">
    <property type="protein sequence ID" value="CAK7898627.1"/>
    <property type="molecule type" value="Genomic_DNA"/>
</dbReference>
<reference evidence="2" key="1">
    <citation type="submission" date="2024-01" db="EMBL/GenBank/DDBJ databases">
        <authorList>
            <person name="Webb A."/>
        </authorList>
    </citation>
    <scope>NUCLEOTIDE SEQUENCE</scope>
    <source>
        <strain evidence="2">Pm1</strain>
    </source>
</reference>
<name>A0AAV1T5S6_9STRA</name>
<proteinExistence type="predicted"/>
<feature type="compositionally biased region" description="Basic and acidic residues" evidence="1">
    <location>
        <begin position="25"/>
        <end position="35"/>
    </location>
</feature>
<evidence type="ECO:0000256" key="1">
    <source>
        <dbReference type="SAM" id="MobiDB-lite"/>
    </source>
</evidence>
<evidence type="ECO:0000313" key="3">
    <source>
        <dbReference type="Proteomes" id="UP001162060"/>
    </source>
</evidence>
<dbReference type="AlphaFoldDB" id="A0AAV1T5S6"/>
<dbReference type="Proteomes" id="UP001162060">
    <property type="component" value="Unassembled WGS sequence"/>
</dbReference>
<feature type="region of interest" description="Disordered" evidence="1">
    <location>
        <begin position="1"/>
        <end position="71"/>
    </location>
</feature>